<dbReference type="PANTHER" id="PTHR43065">
    <property type="entry name" value="SENSOR HISTIDINE KINASE"/>
    <property type="match status" value="1"/>
</dbReference>
<dbReference type="GO" id="GO:0016301">
    <property type="term" value="F:kinase activity"/>
    <property type="evidence" value="ECO:0007669"/>
    <property type="project" value="UniProtKB-KW"/>
</dbReference>
<evidence type="ECO:0000256" key="1">
    <source>
        <dbReference type="ARBA" id="ARBA00000085"/>
    </source>
</evidence>
<dbReference type="SMART" id="SM00065">
    <property type="entry name" value="GAF"/>
    <property type="match status" value="1"/>
</dbReference>
<dbReference type="RefSeq" id="WP_289363529.1">
    <property type="nucleotide sequence ID" value="NZ_JAUCBP010000002.1"/>
</dbReference>
<name>A0ABT7STL5_9ALTE</name>
<evidence type="ECO:0000256" key="3">
    <source>
        <dbReference type="ARBA" id="ARBA00022553"/>
    </source>
</evidence>
<keyword evidence="6" id="KW-0808">Transferase</keyword>
<dbReference type="InterPro" id="IPR003594">
    <property type="entry name" value="HATPase_dom"/>
</dbReference>
<comment type="caution">
    <text evidence="6">The sequence shown here is derived from an EMBL/GenBank/DDBJ whole genome shotgun (WGS) entry which is preliminary data.</text>
</comment>
<dbReference type="Pfam" id="PF13185">
    <property type="entry name" value="GAF_2"/>
    <property type="match status" value="1"/>
</dbReference>
<keyword evidence="7" id="KW-1185">Reference proteome</keyword>
<dbReference type="InterPro" id="IPR029016">
    <property type="entry name" value="GAF-like_dom_sf"/>
</dbReference>
<evidence type="ECO:0000313" key="6">
    <source>
        <dbReference type="EMBL" id="MDM7859506.1"/>
    </source>
</evidence>
<evidence type="ECO:0000256" key="4">
    <source>
        <dbReference type="SAM" id="Coils"/>
    </source>
</evidence>
<dbReference type="InterPro" id="IPR004358">
    <property type="entry name" value="Sig_transdc_His_kin-like_C"/>
</dbReference>
<dbReference type="PROSITE" id="PS50109">
    <property type="entry name" value="HIS_KIN"/>
    <property type="match status" value="1"/>
</dbReference>
<protein>
    <recommendedName>
        <fullName evidence="2">histidine kinase</fullName>
        <ecNumber evidence="2">2.7.13.3</ecNumber>
    </recommendedName>
</protein>
<dbReference type="InterPro" id="IPR036890">
    <property type="entry name" value="HATPase_C_sf"/>
</dbReference>
<accession>A0ABT7STL5</accession>
<evidence type="ECO:0000256" key="2">
    <source>
        <dbReference type="ARBA" id="ARBA00012438"/>
    </source>
</evidence>
<dbReference type="Gene3D" id="3.30.450.40">
    <property type="match status" value="1"/>
</dbReference>
<dbReference type="InterPro" id="IPR003018">
    <property type="entry name" value="GAF"/>
</dbReference>
<reference evidence="6 7" key="1">
    <citation type="submission" date="2023-06" db="EMBL/GenBank/DDBJ databases">
        <title>Alteromonas sp. ASW11-36 isolated from intertidal sand.</title>
        <authorList>
            <person name="Li Y."/>
        </authorList>
    </citation>
    <scope>NUCLEOTIDE SEQUENCE [LARGE SCALE GENOMIC DNA]</scope>
    <source>
        <strain evidence="6 7">ASW11-36</strain>
    </source>
</reference>
<dbReference type="PRINTS" id="PR00344">
    <property type="entry name" value="BCTRLSENSOR"/>
</dbReference>
<feature type="coiled-coil region" evidence="4">
    <location>
        <begin position="187"/>
        <end position="235"/>
    </location>
</feature>
<comment type="catalytic activity">
    <reaction evidence="1">
        <text>ATP + protein L-histidine = ADP + protein N-phospho-L-histidine.</text>
        <dbReference type="EC" id="2.7.13.3"/>
    </reaction>
</comment>
<evidence type="ECO:0000313" key="7">
    <source>
        <dbReference type="Proteomes" id="UP001234343"/>
    </source>
</evidence>
<dbReference type="EC" id="2.7.13.3" evidence="2"/>
<dbReference type="Gene3D" id="1.10.287.130">
    <property type="match status" value="1"/>
</dbReference>
<gene>
    <name evidence="6" type="ORF">QTP81_02660</name>
</gene>
<dbReference type="SMART" id="SM00387">
    <property type="entry name" value="HATPase_c"/>
    <property type="match status" value="1"/>
</dbReference>
<dbReference type="CDD" id="cd00082">
    <property type="entry name" value="HisKA"/>
    <property type="match status" value="1"/>
</dbReference>
<keyword evidence="4" id="KW-0175">Coiled coil</keyword>
<proteinExistence type="predicted"/>
<dbReference type="SUPFAM" id="SSF55874">
    <property type="entry name" value="ATPase domain of HSP90 chaperone/DNA topoisomerase II/histidine kinase"/>
    <property type="match status" value="1"/>
</dbReference>
<dbReference type="EMBL" id="JAUCBP010000002">
    <property type="protein sequence ID" value="MDM7859506.1"/>
    <property type="molecule type" value="Genomic_DNA"/>
</dbReference>
<dbReference type="InterPro" id="IPR003661">
    <property type="entry name" value="HisK_dim/P_dom"/>
</dbReference>
<dbReference type="Gene3D" id="3.30.565.10">
    <property type="entry name" value="Histidine kinase-like ATPase, C-terminal domain"/>
    <property type="match status" value="1"/>
</dbReference>
<dbReference type="InterPro" id="IPR005467">
    <property type="entry name" value="His_kinase_dom"/>
</dbReference>
<organism evidence="6 7">
    <name type="scientific">Alteromonas arenosi</name>
    <dbReference type="NCBI Taxonomy" id="3055817"/>
    <lineage>
        <taxon>Bacteria</taxon>
        <taxon>Pseudomonadati</taxon>
        <taxon>Pseudomonadota</taxon>
        <taxon>Gammaproteobacteria</taxon>
        <taxon>Alteromonadales</taxon>
        <taxon>Alteromonadaceae</taxon>
        <taxon>Alteromonas/Salinimonas group</taxon>
        <taxon>Alteromonas</taxon>
    </lineage>
</organism>
<keyword evidence="6" id="KW-0418">Kinase</keyword>
<dbReference type="Proteomes" id="UP001234343">
    <property type="component" value="Unassembled WGS sequence"/>
</dbReference>
<keyword evidence="3" id="KW-0597">Phosphoprotein</keyword>
<sequence length="479" mass="53455">MRLKLIDNADTDRLAQIKSRSVIEQGRANALDQLICGASLKEVMEILVKRLEAIHPSARFSIMLVDPGNMTLSPLVAPSLSETFINALQHFPISATSGCCGAAVFTRQPVYVDNVFEHPNWQSFVSHARDANIVACWSQPLIGPDNQVYGSLAAFADESSAPTEEDSELLCYEAELLSLIIARSRNIEALKLSREELEHRVEERTKEFTEANLMLSKALDQRNEVRSQLLEMENMAALGTMMSSLTHEINTPIGVAITAATYLKAMQVKSKELFDSRNLKRSDLASFYQECGEASEIIERNLTRTSHLIRTFKQLSTDQHSQEPRPINLCGYIDEVLLSLKPRLKRFGHIFCIDVNTDLEIQSNPGAISQILINLIMNSAQHAFEPHERGHITIKAKIEVDRHLNEQLVMVYRDNGKGMTDHTVANIYKPFFTSARATGGTGLGMHICYNLAVDVLRGSIDCESKLGKGTTFTLRIPLN</sequence>
<dbReference type="SUPFAM" id="SSF55781">
    <property type="entry name" value="GAF domain-like"/>
    <property type="match status" value="1"/>
</dbReference>
<evidence type="ECO:0000259" key="5">
    <source>
        <dbReference type="PROSITE" id="PS50109"/>
    </source>
</evidence>
<feature type="domain" description="Histidine kinase" evidence="5">
    <location>
        <begin position="244"/>
        <end position="479"/>
    </location>
</feature>
<dbReference type="PANTHER" id="PTHR43065:SF47">
    <property type="match status" value="1"/>
</dbReference>
<dbReference type="Pfam" id="PF02518">
    <property type="entry name" value="HATPase_c"/>
    <property type="match status" value="1"/>
</dbReference>